<dbReference type="GO" id="GO:0016787">
    <property type="term" value="F:hydrolase activity"/>
    <property type="evidence" value="ECO:0007669"/>
    <property type="project" value="UniProtKB-KW"/>
</dbReference>
<dbReference type="Proteomes" id="UP000278609">
    <property type="component" value="Unassembled WGS sequence"/>
</dbReference>
<evidence type="ECO:0000313" key="2">
    <source>
        <dbReference type="Proteomes" id="UP000278609"/>
    </source>
</evidence>
<organism evidence="1 2">
    <name type="scientific">Tannerella forsythia</name>
    <name type="common">Bacteroides forsythus</name>
    <dbReference type="NCBI Taxonomy" id="28112"/>
    <lineage>
        <taxon>Bacteria</taxon>
        <taxon>Pseudomonadati</taxon>
        <taxon>Bacteroidota</taxon>
        <taxon>Bacteroidia</taxon>
        <taxon>Bacteroidales</taxon>
        <taxon>Tannerellaceae</taxon>
        <taxon>Tannerella</taxon>
    </lineage>
</organism>
<proteinExistence type="predicted"/>
<name>A0A3P1XY57_TANFO</name>
<dbReference type="EMBL" id="RQYS01000004">
    <property type="protein sequence ID" value="RRD62908.1"/>
    <property type="molecule type" value="Genomic_DNA"/>
</dbReference>
<accession>A0A3P1XY57</accession>
<dbReference type="OrthoDB" id="9802385at2"/>
<dbReference type="AlphaFoldDB" id="A0A3P1XY57"/>
<evidence type="ECO:0000313" key="1">
    <source>
        <dbReference type="EMBL" id="RRD62908.1"/>
    </source>
</evidence>
<protein>
    <submittedName>
        <fullName evidence="1">Phosphohydrolase</fullName>
    </submittedName>
</protein>
<dbReference type="RefSeq" id="WP_124750522.1">
    <property type="nucleotide sequence ID" value="NZ_RQYS01000004.1"/>
</dbReference>
<reference evidence="1 2" key="1">
    <citation type="submission" date="2018-11" db="EMBL/GenBank/DDBJ databases">
        <title>Genomes From Bacteria Associated with the Canine Oral Cavity: a Test Case for Automated Genome-Based Taxonomic Assignment.</title>
        <authorList>
            <person name="Coil D.A."/>
            <person name="Jospin G."/>
            <person name="Darling A.E."/>
            <person name="Wallis C."/>
            <person name="Davis I.J."/>
            <person name="Harris S."/>
            <person name="Eisen J.A."/>
            <person name="Holcombe L.J."/>
            <person name="O'Flynn C."/>
        </authorList>
    </citation>
    <scope>NUCLEOTIDE SEQUENCE [LARGE SCALE GENOMIC DNA]</scope>
    <source>
        <strain evidence="1 2">OH2617_COT-023</strain>
    </source>
</reference>
<gene>
    <name evidence="1" type="ORF">EII40_01570</name>
</gene>
<dbReference type="SUPFAM" id="SSF109604">
    <property type="entry name" value="HD-domain/PDEase-like"/>
    <property type="match status" value="1"/>
</dbReference>
<keyword evidence="1" id="KW-0378">Hydrolase</keyword>
<comment type="caution">
    <text evidence="1">The sequence shown here is derived from an EMBL/GenBank/DDBJ whole genome shotgun (WGS) entry which is preliminary data.</text>
</comment>
<dbReference type="Gene3D" id="1.10.3210.10">
    <property type="entry name" value="Hypothetical protein af1432"/>
    <property type="match status" value="1"/>
</dbReference>
<sequence>MSTIEKAIEIAVAAHKGQKDKSGAEYILHPLRVMERGKSEIEKICGVLHDVVEDSQWTFEMLKNEGFSDEEIAVLRCVTKESEKEDYDVFINRIAQNPIAVEVKINDLLDNMDITRLKELNEQDVKRLNKYLKAFWELQKSKNK</sequence>